<dbReference type="GO" id="GO:0006508">
    <property type="term" value="P:proteolysis"/>
    <property type="evidence" value="ECO:0007669"/>
    <property type="project" value="UniProtKB-KW"/>
</dbReference>
<dbReference type="Gene3D" id="3.40.50.880">
    <property type="match status" value="1"/>
</dbReference>
<evidence type="ECO:0000313" key="7">
    <source>
        <dbReference type="Proteomes" id="UP000613266"/>
    </source>
</evidence>
<evidence type="ECO:0000256" key="2">
    <source>
        <dbReference type="ARBA" id="ARBA00022670"/>
    </source>
</evidence>
<dbReference type="PANTHER" id="PTHR36175:SF1">
    <property type="entry name" value="CYANOPHYCINASE"/>
    <property type="match status" value="1"/>
</dbReference>
<dbReference type="InterPro" id="IPR029062">
    <property type="entry name" value="Class_I_gatase-like"/>
</dbReference>
<keyword evidence="3" id="KW-0378">Hydrolase</keyword>
<evidence type="ECO:0000256" key="1">
    <source>
        <dbReference type="ARBA" id="ARBA00006534"/>
    </source>
</evidence>
<dbReference type="PANTHER" id="PTHR36175">
    <property type="entry name" value="CYANOPHYCINASE"/>
    <property type="match status" value="1"/>
</dbReference>
<evidence type="ECO:0000313" key="6">
    <source>
        <dbReference type="EMBL" id="MBH9575343.1"/>
    </source>
</evidence>
<comment type="caution">
    <text evidence="6">The sequence shown here is derived from an EMBL/GenBank/DDBJ whole genome shotgun (WGS) entry which is preliminary data.</text>
</comment>
<evidence type="ECO:0000256" key="3">
    <source>
        <dbReference type="ARBA" id="ARBA00022801"/>
    </source>
</evidence>
<gene>
    <name evidence="6" type="ORF">I7X39_00355</name>
</gene>
<dbReference type="Pfam" id="PF03575">
    <property type="entry name" value="Peptidase_S51"/>
    <property type="match status" value="1"/>
</dbReference>
<keyword evidence="7" id="KW-1185">Reference proteome</keyword>
<keyword evidence="2" id="KW-0645">Protease</keyword>
<dbReference type="SUPFAM" id="SSF52317">
    <property type="entry name" value="Class I glutamine amidotransferase-like"/>
    <property type="match status" value="1"/>
</dbReference>
<comment type="similarity">
    <text evidence="1">Belongs to the peptidase S51 family.</text>
</comment>
<dbReference type="InterPro" id="IPR005320">
    <property type="entry name" value="Peptidase_S51"/>
</dbReference>
<protein>
    <submittedName>
        <fullName evidence="6">Cyanophycinase</fullName>
    </submittedName>
</protein>
<reference evidence="6" key="1">
    <citation type="submission" date="2020-12" db="EMBL/GenBank/DDBJ databases">
        <title>The genome sequence of Inhella sp. 1Y17.</title>
        <authorList>
            <person name="Liu Y."/>
        </authorList>
    </citation>
    <scope>NUCLEOTIDE SEQUENCE</scope>
    <source>
        <strain evidence="6">1Y17</strain>
    </source>
</reference>
<keyword evidence="4" id="KW-0720">Serine protease</keyword>
<dbReference type="Proteomes" id="UP000613266">
    <property type="component" value="Unassembled WGS sequence"/>
</dbReference>
<accession>A0A931NF76</accession>
<name>A0A931NF76_9BURK</name>
<evidence type="ECO:0000256" key="5">
    <source>
        <dbReference type="SAM" id="MobiDB-lite"/>
    </source>
</evidence>
<feature type="region of interest" description="Disordered" evidence="5">
    <location>
        <begin position="434"/>
        <end position="455"/>
    </location>
</feature>
<sequence>MRLRFWLVAWLTLGVMVCVQAAELPRQGLVMALGGSVRFDNQAVWTRFIQEAGGKGARIAIFATAAGNPDRSAQRLKRTLEHYGAVPEIIPVAPRLKGVDWKSLRDDPRLAERVATMDAVFFTGGAQALIVDTLQPDGQPSLMLQAIRKVHQRGGVVAGTSAGAAVMSAWMFRDAPNTLAVLKGQLREGQEIDRGLGFVGQELFIDQHFLRRGRIGRLLPMMHAKGYRWGLGIEEDSAALIWGSQIEVVGARGALLVDLSRAERDERLGPFNLRGARLSFLDRGDRHDLATGVTTPSAPKLAEQRIDPNAPDFKPYFDQEPFYPDILGDNVIVRAMVHLVDGRERELRGLAFNGSELRGLPPPKPVRAARADAPKPEELGFEFRLYVLPETLGYYTGAMGGEDYTVMRVGLDVMPVRMQVPLYQPWPAQKALSRKGAAPVPERLKGAQAARRNAG</sequence>
<proteinExistence type="inferred from homology"/>
<organism evidence="6 7">
    <name type="scientific">Inhella proteolytica</name>
    <dbReference type="NCBI Taxonomy" id="2795029"/>
    <lineage>
        <taxon>Bacteria</taxon>
        <taxon>Pseudomonadati</taxon>
        <taxon>Pseudomonadota</taxon>
        <taxon>Betaproteobacteria</taxon>
        <taxon>Burkholderiales</taxon>
        <taxon>Sphaerotilaceae</taxon>
        <taxon>Inhella</taxon>
    </lineage>
</organism>
<dbReference type="AlphaFoldDB" id="A0A931NF76"/>
<dbReference type="GO" id="GO:0008236">
    <property type="term" value="F:serine-type peptidase activity"/>
    <property type="evidence" value="ECO:0007669"/>
    <property type="project" value="UniProtKB-KW"/>
</dbReference>
<dbReference type="CDD" id="cd03145">
    <property type="entry name" value="GAT1_cyanophycinase"/>
    <property type="match status" value="1"/>
</dbReference>
<evidence type="ECO:0000256" key="4">
    <source>
        <dbReference type="ARBA" id="ARBA00022825"/>
    </source>
</evidence>
<dbReference type="EMBL" id="JAEDAK010000001">
    <property type="protein sequence ID" value="MBH9575343.1"/>
    <property type="molecule type" value="Genomic_DNA"/>
</dbReference>